<feature type="compositionally biased region" description="Polar residues" evidence="1">
    <location>
        <begin position="548"/>
        <end position="558"/>
    </location>
</feature>
<dbReference type="Gene3D" id="3.40.50.410">
    <property type="entry name" value="von Willebrand factor, type A domain"/>
    <property type="match status" value="1"/>
</dbReference>
<evidence type="ECO:0000256" key="2">
    <source>
        <dbReference type="SAM" id="Phobius"/>
    </source>
</evidence>
<keyword evidence="2" id="KW-1133">Transmembrane helix</keyword>
<feature type="domain" description="VWFA" evidence="3">
    <location>
        <begin position="78"/>
        <end position="262"/>
    </location>
</feature>
<dbReference type="InterPro" id="IPR051266">
    <property type="entry name" value="CLCR"/>
</dbReference>
<dbReference type="AlphaFoldDB" id="A0A4V0ZAQ5"/>
<dbReference type="KEGG" id="jli:EXU32_02950"/>
<evidence type="ECO:0000313" key="4">
    <source>
        <dbReference type="EMBL" id="QBF45318.1"/>
    </source>
</evidence>
<organism evidence="4 5">
    <name type="scientific">Janibacter limosus</name>
    <dbReference type="NCBI Taxonomy" id="53458"/>
    <lineage>
        <taxon>Bacteria</taxon>
        <taxon>Bacillati</taxon>
        <taxon>Actinomycetota</taxon>
        <taxon>Actinomycetes</taxon>
        <taxon>Micrococcales</taxon>
        <taxon>Intrasporangiaceae</taxon>
        <taxon>Janibacter</taxon>
    </lineage>
</organism>
<dbReference type="PROSITE" id="PS50234">
    <property type="entry name" value="VWFA"/>
    <property type="match status" value="1"/>
</dbReference>
<feature type="region of interest" description="Disordered" evidence="1">
    <location>
        <begin position="613"/>
        <end position="657"/>
    </location>
</feature>
<keyword evidence="5" id="KW-1185">Reference proteome</keyword>
<dbReference type="InterPro" id="IPR002035">
    <property type="entry name" value="VWF_A"/>
</dbReference>
<dbReference type="Proteomes" id="UP000290408">
    <property type="component" value="Chromosome"/>
</dbReference>
<gene>
    <name evidence="4" type="ORF">EXU32_02950</name>
</gene>
<dbReference type="Pfam" id="PF13519">
    <property type="entry name" value="VWA_2"/>
    <property type="match status" value="1"/>
</dbReference>
<evidence type="ECO:0000259" key="3">
    <source>
        <dbReference type="PROSITE" id="PS50234"/>
    </source>
</evidence>
<evidence type="ECO:0000256" key="1">
    <source>
        <dbReference type="SAM" id="MobiDB-lite"/>
    </source>
</evidence>
<dbReference type="InterPro" id="IPR036465">
    <property type="entry name" value="vWFA_dom_sf"/>
</dbReference>
<keyword evidence="2" id="KW-0472">Membrane</keyword>
<sequence>MSRVDICNGKHLDCNRKHSYATQGNHPMHLTTTGMIRGLLAGLLTGTVALSGAGTANAATSTAHLPAATESSTDVPGKLLLMLDASGSMNEADPSGGTKMEAAKKALIGVVDKLPQDTNVGLRVYGATEEGGKPTKAACADTQLVAPIAPLDKPALTKAINDFEAKGETPIAHSLTKAIDDLGDTGPRNVILVSDGEESCVPDPCPVVKKLTKGGVDLRIDTVGFGVKDPARKQLRCIADAGDGTYYDAKDADELTTRLNKLSQQAVRDFTFNGTPITGIDLVEDEQPPADLPKLTPGLYTDELTANKDTWRAYEVERTTAESTLHVAVTTKPSTYSNRAGDDNEQEKLELNILAPDGTTCAKETTFEGPGNGFRPIVTVSGRVLGQPLEEGPDDDACQAKGTFTVLVNRQAAQQEASAEIQVIEEPPVTNLEALPEIVDEHPDQKDLPEGEAKPVTGGLSFSDAAEISSGTWVDTLVPGETLLYRVKVEDGQIGRFTVNGPTQGFRFPADAANHEQVFIQGMVYSPDRQNADGLTPVPGTFSRGDSDPQSISTSQVRYKNRYADTLGDPDSAPGSSMGGWYYYSLSVSTKDVGEDLTGQPIKVAFTVDVEGKPSGAVKYDGQDGWDSAATGAQKDDSGSQETGTSDTSKDEGGSPLPWIGGGLLTAVLMGLGVWFGLRRKGAQGSARSQE</sequence>
<reference evidence="4 5" key="1">
    <citation type="submission" date="2019-02" db="EMBL/GenBank/DDBJ databases">
        <title>Genomic data mining of an Antarctic deep-sea actinobacterium, Janibacterlimosus P3-3-X1.</title>
        <authorList>
            <person name="Liao L."/>
            <person name="Chen B."/>
        </authorList>
    </citation>
    <scope>NUCLEOTIDE SEQUENCE [LARGE SCALE GENOMIC DNA]</scope>
    <source>
        <strain evidence="4 5">P3-3-X1</strain>
    </source>
</reference>
<name>A0A4V0ZAQ5_9MICO</name>
<feature type="region of interest" description="Disordered" evidence="1">
    <location>
        <begin position="534"/>
        <end position="571"/>
    </location>
</feature>
<dbReference type="OrthoDB" id="4318225at2"/>
<proteinExistence type="predicted"/>
<dbReference type="PANTHER" id="PTHR10579">
    <property type="entry name" value="CALCIUM-ACTIVATED CHLORIDE CHANNEL REGULATOR"/>
    <property type="match status" value="1"/>
</dbReference>
<accession>A0A4V0ZAQ5</accession>
<dbReference type="SUPFAM" id="SSF53300">
    <property type="entry name" value="vWA-like"/>
    <property type="match status" value="1"/>
</dbReference>
<dbReference type="PANTHER" id="PTHR10579:SF43">
    <property type="entry name" value="ZINC FINGER (C3HC4-TYPE RING FINGER) FAMILY PROTEIN"/>
    <property type="match status" value="1"/>
</dbReference>
<dbReference type="EMBL" id="CP036164">
    <property type="protein sequence ID" value="QBF45318.1"/>
    <property type="molecule type" value="Genomic_DNA"/>
</dbReference>
<feature type="transmembrane region" description="Helical" evidence="2">
    <location>
        <begin position="657"/>
        <end position="678"/>
    </location>
</feature>
<protein>
    <submittedName>
        <fullName evidence="4">VWA domain-containing protein</fullName>
    </submittedName>
</protein>
<dbReference type="SMART" id="SM00327">
    <property type="entry name" value="VWA"/>
    <property type="match status" value="1"/>
</dbReference>
<evidence type="ECO:0000313" key="5">
    <source>
        <dbReference type="Proteomes" id="UP000290408"/>
    </source>
</evidence>
<keyword evidence="2" id="KW-0812">Transmembrane</keyword>